<evidence type="ECO:0000313" key="5">
    <source>
        <dbReference type="EMBL" id="GGD07757.1"/>
    </source>
</evidence>
<evidence type="ECO:0008006" key="9">
    <source>
        <dbReference type="Google" id="ProtNLM"/>
    </source>
</evidence>
<dbReference type="GO" id="GO:0005975">
    <property type="term" value="P:carbohydrate metabolic process"/>
    <property type="evidence" value="ECO:0007669"/>
    <property type="project" value="UniProtKB-ARBA"/>
</dbReference>
<reference evidence="6 7" key="1">
    <citation type="journal article" date="2008" name="Int. J. Syst. Evol. Microbiol.">
        <title>Nocardioides daphniae sp. nov., isolated from Daphnia cucullata (Crustacea: Cladocera).</title>
        <authorList>
            <person name="Toth E.M."/>
            <person name="Keki Z."/>
            <person name="Homonnay Z.G."/>
            <person name="Borsodi A.K."/>
            <person name="Marialigeti K."/>
            <person name="Schumann P."/>
        </authorList>
    </citation>
    <scope>NUCLEOTIDE SEQUENCE [LARGE SCALE GENOMIC DNA]</scope>
    <source>
        <strain evidence="6 7">JCM 16608</strain>
    </source>
</reference>
<dbReference type="AlphaFoldDB" id="A0A4P7U9S4"/>
<dbReference type="SUPFAM" id="SSF53850">
    <property type="entry name" value="Periplasmic binding protein-like II"/>
    <property type="match status" value="1"/>
</dbReference>
<dbReference type="Pfam" id="PF12849">
    <property type="entry name" value="PBP_like_2"/>
    <property type="match status" value="1"/>
</dbReference>
<reference evidence="5" key="2">
    <citation type="journal article" date="2014" name="Int. J. Syst. Evol. Microbiol.">
        <title>Complete genome of a new Firmicutes species belonging to the dominant human colonic microbiota ('Ruminococcus bicirculans') reveals two chromosomes and a selective capacity to utilize plant glucans.</title>
        <authorList>
            <consortium name="NISC Comparative Sequencing Program"/>
            <person name="Wegmann U."/>
            <person name="Louis P."/>
            <person name="Goesmann A."/>
            <person name="Henrissat B."/>
            <person name="Duncan S.H."/>
            <person name="Flint H.J."/>
        </authorList>
    </citation>
    <scope>NUCLEOTIDE SEQUENCE</scope>
    <source>
        <strain evidence="5">CCM 7403</strain>
    </source>
</reference>
<dbReference type="KEGG" id="ndp:E2C04_02375"/>
<dbReference type="PANTHER" id="PTHR30570:SF1">
    <property type="entry name" value="PHOSPHATE-BINDING PROTEIN PSTS"/>
    <property type="match status" value="1"/>
</dbReference>
<evidence type="ECO:0000256" key="2">
    <source>
        <dbReference type="SAM" id="SignalP"/>
    </source>
</evidence>
<dbReference type="InterPro" id="IPR024370">
    <property type="entry name" value="PBP_domain"/>
</dbReference>
<dbReference type="InterPro" id="IPR013783">
    <property type="entry name" value="Ig-like_fold"/>
</dbReference>
<evidence type="ECO:0000256" key="1">
    <source>
        <dbReference type="ARBA" id="ARBA00022729"/>
    </source>
</evidence>
<dbReference type="Pfam" id="PF16640">
    <property type="entry name" value="Big_3_5"/>
    <property type="match status" value="1"/>
</dbReference>
<name>A0A4P7U9S4_9ACTN</name>
<feature type="domain" description="PBP" evidence="3">
    <location>
        <begin position="72"/>
        <end position="232"/>
    </location>
</feature>
<feature type="domain" description="Bacterial Ig-like" evidence="4">
    <location>
        <begin position="450"/>
        <end position="518"/>
    </location>
</feature>
<dbReference type="PANTHER" id="PTHR30570">
    <property type="entry name" value="PERIPLASMIC PHOSPHATE BINDING COMPONENT OF PHOSPHATE ABC TRANSPORTER"/>
    <property type="match status" value="1"/>
</dbReference>
<keyword evidence="1 2" id="KW-0732">Signal</keyword>
<keyword evidence="8" id="KW-1185">Reference proteome</keyword>
<proteinExistence type="predicted"/>
<dbReference type="Gene3D" id="2.60.40.10">
    <property type="entry name" value="Immunoglobulins"/>
    <property type="match status" value="2"/>
</dbReference>
<reference evidence="5" key="5">
    <citation type="submission" date="2024-05" db="EMBL/GenBank/DDBJ databases">
        <authorList>
            <person name="Sun Q."/>
            <person name="Sedlacek I."/>
        </authorList>
    </citation>
    <scope>NUCLEOTIDE SEQUENCE</scope>
    <source>
        <strain evidence="5">CCM 7403</strain>
    </source>
</reference>
<dbReference type="InterPro" id="IPR032109">
    <property type="entry name" value="Big_3_5"/>
</dbReference>
<sequence length="526" mass="52955">MSVRRLFAGVAATSVLVSTAALVAPAQADPAFTPVASDVVGAGSDTSMYALSYLAEGHGGLTGYNAGRTTGRLVSFDAKTVDATGTQTNSATVTLVQGASPITRPNGSGAGKSLLHGAGNNPDVDYARSSSGLNAAEKSANLQAFPFAKDTLGMAVAATSNAPVTLTPAQIVGIYAGDITDWSAVGGKAGTIVPLIPQAGSGTRSFFEGELTTMNSGVKVTLSKAVKEVQEHDDSPVKDDPNAVAPFSVGRAGLLGTLRVTKGFEAARALYNVVRQADVAKPEITSIFGPTGFVCSPAAAPLIADAGFEQLLSQAEGGACGVATQDAPSLATALVETSTTVAAVSKVAGALEITATVGGGGALKPQGLVEFTVDGRDAGTALLSGGRATRTVTGLSAGTHTVKATFVADEGTVFSGSVSSEGTFTVAGPKAPVLVKSSLKETFKATNAKGKRAKGAVVVTLANKKKATGTVVIRDGKKVVAKGKVKNGRVTLTLKKLAKGKRTLVATYTGPTSVKGSTLRFVIRQR</sequence>
<organism evidence="6 7">
    <name type="scientific">Nocardioides daphniae</name>
    <dbReference type="NCBI Taxonomy" id="402297"/>
    <lineage>
        <taxon>Bacteria</taxon>
        <taxon>Bacillati</taxon>
        <taxon>Actinomycetota</taxon>
        <taxon>Actinomycetes</taxon>
        <taxon>Propionibacteriales</taxon>
        <taxon>Nocardioidaceae</taxon>
        <taxon>Nocardioides</taxon>
    </lineage>
</organism>
<reference evidence="6" key="4">
    <citation type="submission" date="2019-03" db="EMBL/GenBank/DDBJ databases">
        <authorList>
            <person name="Huang Y."/>
        </authorList>
    </citation>
    <scope>NUCLEOTIDE SEQUENCE</scope>
    <source>
        <strain evidence="6">JCM 16608</strain>
    </source>
</reference>
<protein>
    <recommendedName>
        <fullName evidence="9">Bacterial Ig-like domain-containing protein</fullName>
    </recommendedName>
</protein>
<dbReference type="Proteomes" id="UP000630594">
    <property type="component" value="Unassembled WGS sequence"/>
</dbReference>
<dbReference type="Proteomes" id="UP000297025">
    <property type="component" value="Chromosome"/>
</dbReference>
<reference evidence="8" key="3">
    <citation type="journal article" date="2019" name="Int. J. Syst. Evol. Microbiol.">
        <title>The Global Catalogue of Microorganisms (GCM) 10K type strain sequencing project: providing services to taxonomists for standard genome sequencing and annotation.</title>
        <authorList>
            <consortium name="The Broad Institute Genomics Platform"/>
            <consortium name="The Broad Institute Genome Sequencing Center for Infectious Disease"/>
            <person name="Wu L."/>
            <person name="Ma J."/>
        </authorList>
    </citation>
    <scope>NUCLEOTIDE SEQUENCE [LARGE SCALE GENOMIC DNA]</scope>
    <source>
        <strain evidence="8">CCM 7403</strain>
    </source>
</reference>
<evidence type="ECO:0000313" key="7">
    <source>
        <dbReference type="Proteomes" id="UP000297025"/>
    </source>
</evidence>
<dbReference type="RefSeq" id="WP_135831390.1">
    <property type="nucleotide sequence ID" value="NZ_BMCK01000001.1"/>
</dbReference>
<dbReference type="OrthoDB" id="3636760at2"/>
<evidence type="ECO:0000259" key="3">
    <source>
        <dbReference type="Pfam" id="PF12849"/>
    </source>
</evidence>
<dbReference type="EMBL" id="BMCK01000001">
    <property type="protein sequence ID" value="GGD07757.1"/>
    <property type="molecule type" value="Genomic_DNA"/>
</dbReference>
<gene>
    <name evidence="6" type="ORF">E2C04_02375</name>
    <name evidence="5" type="ORF">GCM10007231_03100</name>
</gene>
<dbReference type="Gene3D" id="3.40.190.10">
    <property type="entry name" value="Periplasmic binding protein-like II"/>
    <property type="match status" value="2"/>
</dbReference>
<dbReference type="InterPro" id="IPR050811">
    <property type="entry name" value="Phosphate_ABC_transporter"/>
</dbReference>
<evidence type="ECO:0000313" key="6">
    <source>
        <dbReference type="EMBL" id="QCC76341.1"/>
    </source>
</evidence>
<evidence type="ECO:0000313" key="8">
    <source>
        <dbReference type="Proteomes" id="UP000630594"/>
    </source>
</evidence>
<feature type="signal peptide" evidence="2">
    <location>
        <begin position="1"/>
        <end position="23"/>
    </location>
</feature>
<evidence type="ECO:0000259" key="4">
    <source>
        <dbReference type="Pfam" id="PF16640"/>
    </source>
</evidence>
<accession>A0A4P7U9S4</accession>
<dbReference type="EMBL" id="CP038462">
    <property type="protein sequence ID" value="QCC76341.1"/>
    <property type="molecule type" value="Genomic_DNA"/>
</dbReference>
<feature type="chain" id="PRO_5039670659" description="Bacterial Ig-like domain-containing protein" evidence="2">
    <location>
        <begin position="24"/>
        <end position="526"/>
    </location>
</feature>